<name>A0A8T1LGR5_9STRA</name>
<comment type="caution">
    <text evidence="1">The sequence shown here is derived from an EMBL/GenBank/DDBJ whole genome shotgun (WGS) entry which is preliminary data.</text>
</comment>
<gene>
    <name evidence="1" type="ORF">PC117_g1722</name>
</gene>
<proteinExistence type="predicted"/>
<protein>
    <submittedName>
        <fullName evidence="1">Uncharacterized protein</fullName>
    </submittedName>
</protein>
<dbReference type="Proteomes" id="UP000736787">
    <property type="component" value="Unassembled WGS sequence"/>
</dbReference>
<dbReference type="EMBL" id="RCMK01000021">
    <property type="protein sequence ID" value="KAG2953833.1"/>
    <property type="molecule type" value="Genomic_DNA"/>
</dbReference>
<organism evidence="1 2">
    <name type="scientific">Phytophthora cactorum</name>
    <dbReference type="NCBI Taxonomy" id="29920"/>
    <lineage>
        <taxon>Eukaryota</taxon>
        <taxon>Sar</taxon>
        <taxon>Stramenopiles</taxon>
        <taxon>Oomycota</taxon>
        <taxon>Peronosporomycetes</taxon>
        <taxon>Peronosporales</taxon>
        <taxon>Peronosporaceae</taxon>
        <taxon>Phytophthora</taxon>
    </lineage>
</organism>
<dbReference type="AlphaFoldDB" id="A0A8T1LGR5"/>
<reference evidence="1" key="1">
    <citation type="submission" date="2018-10" db="EMBL/GenBank/DDBJ databases">
        <title>Effector identification in a new, highly contiguous assembly of the strawberry crown rot pathogen Phytophthora cactorum.</title>
        <authorList>
            <person name="Armitage A.D."/>
            <person name="Nellist C.F."/>
            <person name="Bates H."/>
            <person name="Vickerstaff R.J."/>
            <person name="Harrison R.J."/>
        </authorList>
    </citation>
    <scope>NUCLEOTIDE SEQUENCE</scope>
    <source>
        <strain evidence="1">4040</strain>
    </source>
</reference>
<sequence length="128" mass="14091">MKKGDTFDNKEAFKLAIVEASVADNCEVVFPQNNKHRVKAIYKSQPCQYFVNAHINSADHVRVTSCDDNHSCVARFMSTTRGFWLTALAGSASRVCASVCPGDIFAKAKTSHGLRVTYQQAHRVLGVV</sequence>
<evidence type="ECO:0000313" key="1">
    <source>
        <dbReference type="EMBL" id="KAG2953833.1"/>
    </source>
</evidence>
<accession>A0A8T1LGR5</accession>
<evidence type="ECO:0000313" key="2">
    <source>
        <dbReference type="Proteomes" id="UP000736787"/>
    </source>
</evidence>